<dbReference type="Proteomes" id="UP001596203">
    <property type="component" value="Unassembled WGS sequence"/>
</dbReference>
<keyword evidence="3 6" id="KW-0812">Transmembrane</keyword>
<feature type="transmembrane region" description="Helical" evidence="6">
    <location>
        <begin position="283"/>
        <end position="316"/>
    </location>
</feature>
<feature type="transmembrane region" description="Helical" evidence="6">
    <location>
        <begin position="116"/>
        <end position="141"/>
    </location>
</feature>
<evidence type="ECO:0000256" key="3">
    <source>
        <dbReference type="ARBA" id="ARBA00022692"/>
    </source>
</evidence>
<evidence type="ECO:0000256" key="5">
    <source>
        <dbReference type="ARBA" id="ARBA00023136"/>
    </source>
</evidence>
<dbReference type="EMBL" id="JBHSPR010000006">
    <property type="protein sequence ID" value="MFC6015695.1"/>
    <property type="molecule type" value="Genomic_DNA"/>
</dbReference>
<keyword evidence="8" id="KW-1185">Reference proteome</keyword>
<reference evidence="8" key="1">
    <citation type="journal article" date="2019" name="Int. J. Syst. Evol. Microbiol.">
        <title>The Global Catalogue of Microorganisms (GCM) 10K type strain sequencing project: providing services to taxonomists for standard genome sequencing and annotation.</title>
        <authorList>
            <consortium name="The Broad Institute Genomics Platform"/>
            <consortium name="The Broad Institute Genome Sequencing Center for Infectious Disease"/>
            <person name="Wu L."/>
            <person name="Ma J."/>
        </authorList>
    </citation>
    <scope>NUCLEOTIDE SEQUENCE [LARGE SCALE GENOMIC DNA]</scope>
    <source>
        <strain evidence="8">ZS-35-S2</strain>
    </source>
</reference>
<feature type="transmembrane region" description="Helical" evidence="6">
    <location>
        <begin position="44"/>
        <end position="67"/>
    </location>
</feature>
<protein>
    <submittedName>
        <fullName evidence="7">Nramp family divalent metal transporter</fullName>
    </submittedName>
</protein>
<comment type="subcellular location">
    <subcellularLocation>
        <location evidence="1">Membrane</location>
        <topology evidence="1">Multi-pass membrane protein</topology>
    </subcellularLocation>
</comment>
<gene>
    <name evidence="7" type="ORF">ACFP2T_05770</name>
</gene>
<dbReference type="PRINTS" id="PR00447">
    <property type="entry name" value="NATRESASSCMP"/>
</dbReference>
<evidence type="ECO:0000256" key="1">
    <source>
        <dbReference type="ARBA" id="ARBA00004141"/>
    </source>
</evidence>
<feature type="transmembrane region" description="Helical" evidence="6">
    <location>
        <begin position="153"/>
        <end position="172"/>
    </location>
</feature>
<feature type="transmembrane region" description="Helical" evidence="6">
    <location>
        <begin position="347"/>
        <end position="366"/>
    </location>
</feature>
<dbReference type="RefSeq" id="WP_377418108.1">
    <property type="nucleotide sequence ID" value="NZ_JBHSPR010000006.1"/>
</dbReference>
<evidence type="ECO:0000313" key="8">
    <source>
        <dbReference type="Proteomes" id="UP001596203"/>
    </source>
</evidence>
<name>A0ABW1K2J8_9ACTN</name>
<dbReference type="InterPro" id="IPR001046">
    <property type="entry name" value="NRAMP_fam"/>
</dbReference>
<dbReference type="Pfam" id="PF01566">
    <property type="entry name" value="Nramp"/>
    <property type="match status" value="1"/>
</dbReference>
<evidence type="ECO:0000313" key="7">
    <source>
        <dbReference type="EMBL" id="MFC6015695.1"/>
    </source>
</evidence>
<dbReference type="NCBIfam" id="NF001923">
    <property type="entry name" value="PRK00701.1"/>
    <property type="match status" value="1"/>
</dbReference>
<evidence type="ECO:0000256" key="2">
    <source>
        <dbReference type="ARBA" id="ARBA00022448"/>
    </source>
</evidence>
<dbReference type="PANTHER" id="PTHR11706:SF33">
    <property type="entry name" value="NATURAL RESISTANCE-ASSOCIATED MACROPHAGE PROTEIN 2"/>
    <property type="match status" value="1"/>
</dbReference>
<feature type="transmembrane region" description="Helical" evidence="6">
    <location>
        <begin position="386"/>
        <end position="406"/>
    </location>
</feature>
<evidence type="ECO:0000256" key="6">
    <source>
        <dbReference type="SAM" id="Phobius"/>
    </source>
</evidence>
<accession>A0ABW1K2J8</accession>
<feature type="transmembrane region" description="Helical" evidence="6">
    <location>
        <begin position="240"/>
        <end position="263"/>
    </location>
</feature>
<keyword evidence="5 6" id="KW-0472">Membrane</keyword>
<organism evidence="7 8">
    <name type="scientific">Plantactinospora solaniradicis</name>
    <dbReference type="NCBI Taxonomy" id="1723736"/>
    <lineage>
        <taxon>Bacteria</taxon>
        <taxon>Bacillati</taxon>
        <taxon>Actinomycetota</taxon>
        <taxon>Actinomycetes</taxon>
        <taxon>Micromonosporales</taxon>
        <taxon>Micromonosporaceae</taxon>
        <taxon>Plantactinospora</taxon>
    </lineage>
</organism>
<dbReference type="NCBIfam" id="TIGR01197">
    <property type="entry name" value="nramp"/>
    <property type="match status" value="1"/>
</dbReference>
<dbReference type="PANTHER" id="PTHR11706">
    <property type="entry name" value="SOLUTE CARRIER PROTEIN FAMILY 11 MEMBER"/>
    <property type="match status" value="1"/>
</dbReference>
<dbReference type="NCBIfam" id="NF037982">
    <property type="entry name" value="Nramp_1"/>
    <property type="match status" value="1"/>
</dbReference>
<keyword evidence="4 6" id="KW-1133">Transmembrane helix</keyword>
<sequence>MNSSITGKMPLGHLVIRLGPAFVAAIAYVDPGNVATNVSAGSQYAYQLVWVVVLANLLAVLTQYLSAKLGLATGRTLPELCRERFPRPVVYLLWGQAEVVAVATDVAEVLGGAVALYLLFGVPLLAGGFLTGAVAFVLLIVQTRHGQRSFERLTAAMLALIFIGFGYAAVTAEPSPGGLAGGLLPDLPDRGAILLAAAILGATIMPHAIYLHSALIRDRFGVVRTVPARRRLLAATRIDVVAAMLVAGATNVMLIAIAAGSLAGSGVTELEQAYHLFDERSGALAAACFGLALLVSGLVSSSVGTYAGSVILAGFLRRSIPVTVRRLVTIVPALGILALGLEPTRALVLSQVTLSIGIPFALWPLVFFTRDASLMGELVNRRITTVAASCAAVFISVLAVLTILVGG</sequence>
<proteinExistence type="predicted"/>
<comment type="caution">
    <text evidence="7">The sequence shown here is derived from an EMBL/GenBank/DDBJ whole genome shotgun (WGS) entry which is preliminary data.</text>
</comment>
<feature type="transmembrane region" description="Helical" evidence="6">
    <location>
        <begin position="192"/>
        <end position="211"/>
    </location>
</feature>
<evidence type="ECO:0000256" key="4">
    <source>
        <dbReference type="ARBA" id="ARBA00022989"/>
    </source>
</evidence>
<feature type="transmembrane region" description="Helical" evidence="6">
    <location>
        <begin position="12"/>
        <end position="29"/>
    </location>
</feature>
<keyword evidence="2" id="KW-0813">Transport</keyword>